<feature type="compositionally biased region" description="Polar residues" evidence="1">
    <location>
        <begin position="291"/>
        <end position="305"/>
    </location>
</feature>
<evidence type="ECO:0000313" key="2">
    <source>
        <dbReference type="EMBL" id="KFG51040.1"/>
    </source>
</evidence>
<dbReference type="AlphaFoldDB" id="A0A086L322"/>
<dbReference type="OrthoDB" id="346242at2759"/>
<evidence type="ECO:0000313" key="3">
    <source>
        <dbReference type="Proteomes" id="UP000028828"/>
    </source>
</evidence>
<reference evidence="2 3" key="1">
    <citation type="submission" date="2014-03" db="EMBL/GenBank/DDBJ databases">
        <authorList>
            <person name="Sibley D."/>
            <person name="Venepally P."/>
            <person name="Karamycheva S."/>
            <person name="Hadjithomas M."/>
            <person name="Khan A."/>
            <person name="Brunk B."/>
            <person name="Roos D."/>
            <person name="Caler E."/>
            <person name="Lorenzi H."/>
        </authorList>
    </citation>
    <scope>NUCLEOTIDE SEQUENCE [LARGE SCALE GENOMIC DNA]</scope>
    <source>
        <strain evidence="3">p89</strain>
    </source>
</reference>
<dbReference type="Proteomes" id="UP000028828">
    <property type="component" value="Unassembled WGS sequence"/>
</dbReference>
<sequence>MNLWQQPGACSPTHAVMRPVFLPRTRSSMAASELCKVALGCLSTYRPCVVPLRGVYTLNTLPRRRGGKTVLFRKKRVNCPARLPSESARVIVATHLCSFSSPWCVETAETQRLRSHSSASEGGTGDSGASVCRFHSECGSPLHSSTDAPSTEARFLFWHPFSEETSPSIGFSTNGKETGLFAADQQRPTQHTVSLAGAIVGYSRLLRRSLPSTKSPQFSQEARVSSRSVQRHSVIEGVSRFQGSAPRAVRNGSFFGQRCFTTDVSLHKAASEKGKILLEGATRLAGKDSGNPATWSLPPSASGSLSRREADASLSHVTGEPKALIDRNSFYSLEEMRKENRRGTPVDFRQYMRSLLLPIRFWDASAPNASRSTPEKPSSSFSLSYSRLLPPITFKKYNEGMHAAHHYPSRLLPPSQSAPLPPNVLVTPFTPHSGQGLREASLAKHAGVNTGITRKAGQPLSANKDLSGKAHQPQLPVPLTERCADRLTLLFIFTDQPPHSELKDLTKWHRDLEGHPEYSALVYPGASRTHSSQTSRAGKPTADGSNRSSAMYLDLKRNTRATSRAAFLNEDLYQVAYLCSESSTYFLRWLTLRSMRHIARHFGPQMDRHAMVDNNSISLNGCAPSLWGAFLGHAGEGGRKIIEATGLSFRPEMVTTMLIDRAGRVRWHAVGAPTDEAVQLLIDAMKALRREVPGGVRSRTRLNL</sequence>
<accession>A0A086L322</accession>
<name>A0A086L322_TOXGO</name>
<feature type="region of interest" description="Disordered" evidence="1">
    <location>
        <begin position="288"/>
        <end position="318"/>
    </location>
</feature>
<gene>
    <name evidence="2" type="ORF">TGP89_231460</name>
</gene>
<feature type="region of interest" description="Disordered" evidence="1">
    <location>
        <begin position="525"/>
        <end position="548"/>
    </location>
</feature>
<dbReference type="EMBL" id="AEYI02000217">
    <property type="protein sequence ID" value="KFG51040.1"/>
    <property type="molecule type" value="Genomic_DNA"/>
</dbReference>
<dbReference type="VEuPathDB" id="ToxoDB:TGP89_231460"/>
<evidence type="ECO:0000256" key="1">
    <source>
        <dbReference type="SAM" id="MobiDB-lite"/>
    </source>
</evidence>
<organism evidence="2 3">
    <name type="scientific">Toxoplasma gondii p89</name>
    <dbReference type="NCBI Taxonomy" id="943119"/>
    <lineage>
        <taxon>Eukaryota</taxon>
        <taxon>Sar</taxon>
        <taxon>Alveolata</taxon>
        <taxon>Apicomplexa</taxon>
        <taxon>Conoidasida</taxon>
        <taxon>Coccidia</taxon>
        <taxon>Eucoccidiorida</taxon>
        <taxon>Eimeriorina</taxon>
        <taxon>Sarcocystidae</taxon>
        <taxon>Toxoplasma</taxon>
    </lineage>
</organism>
<comment type="caution">
    <text evidence="2">The sequence shown here is derived from an EMBL/GenBank/DDBJ whole genome shotgun (WGS) entry which is preliminary data.</text>
</comment>
<protein>
    <submittedName>
        <fullName evidence="2">Uncharacterized protein</fullName>
    </submittedName>
</protein>
<proteinExistence type="predicted"/>